<accession>A0ABQ2VNK9</accession>
<dbReference type="RefSeq" id="WP_189308309.1">
    <property type="nucleotide sequence ID" value="NZ_BMRP01000067.1"/>
</dbReference>
<name>A0ABQ2VNK9_9ACTN</name>
<gene>
    <name evidence="2" type="ORF">GCM10010211_79990</name>
</gene>
<comment type="caution">
    <text evidence="2">The sequence shown here is derived from an EMBL/GenBank/DDBJ whole genome shotgun (WGS) entry which is preliminary data.</text>
</comment>
<keyword evidence="3" id="KW-1185">Reference proteome</keyword>
<reference evidence="3" key="1">
    <citation type="journal article" date="2019" name="Int. J. Syst. Evol. Microbiol.">
        <title>The Global Catalogue of Microorganisms (GCM) 10K type strain sequencing project: providing services to taxonomists for standard genome sequencing and annotation.</title>
        <authorList>
            <consortium name="The Broad Institute Genomics Platform"/>
            <consortium name="The Broad Institute Genome Sequencing Center for Infectious Disease"/>
            <person name="Wu L."/>
            <person name="Ma J."/>
        </authorList>
    </citation>
    <scope>NUCLEOTIDE SEQUENCE [LARGE SCALE GENOMIC DNA]</scope>
    <source>
        <strain evidence="3">JCM 3399</strain>
    </source>
</reference>
<sequence>MADVRELRPGECQHAPRDSVLTPLGEVPVGGAGRGSGSDITTFDSSGIGLHDLHLYLYRGLAPLNKPDASL</sequence>
<dbReference type="EMBL" id="BMRP01000067">
    <property type="protein sequence ID" value="GGV00688.1"/>
    <property type="molecule type" value="Genomic_DNA"/>
</dbReference>
<evidence type="ECO:0000256" key="1">
    <source>
        <dbReference type="SAM" id="MobiDB-lite"/>
    </source>
</evidence>
<organism evidence="2 3">
    <name type="scientific">Streptomyces albospinus</name>
    <dbReference type="NCBI Taxonomy" id="285515"/>
    <lineage>
        <taxon>Bacteria</taxon>
        <taxon>Bacillati</taxon>
        <taxon>Actinomycetota</taxon>
        <taxon>Actinomycetes</taxon>
        <taxon>Kitasatosporales</taxon>
        <taxon>Streptomycetaceae</taxon>
        <taxon>Streptomyces</taxon>
    </lineage>
</organism>
<feature type="compositionally biased region" description="Basic and acidic residues" evidence="1">
    <location>
        <begin position="1"/>
        <end position="17"/>
    </location>
</feature>
<feature type="region of interest" description="Disordered" evidence="1">
    <location>
        <begin position="1"/>
        <end position="24"/>
    </location>
</feature>
<proteinExistence type="predicted"/>
<protein>
    <submittedName>
        <fullName evidence="2">Uncharacterized protein</fullName>
    </submittedName>
</protein>
<evidence type="ECO:0000313" key="2">
    <source>
        <dbReference type="EMBL" id="GGV00688.1"/>
    </source>
</evidence>
<dbReference type="Proteomes" id="UP000654471">
    <property type="component" value="Unassembled WGS sequence"/>
</dbReference>
<evidence type="ECO:0000313" key="3">
    <source>
        <dbReference type="Proteomes" id="UP000654471"/>
    </source>
</evidence>